<evidence type="ECO:0000313" key="2">
    <source>
        <dbReference type="EMBL" id="SVB08156.1"/>
    </source>
</evidence>
<dbReference type="PANTHER" id="PTHR30087:SF0">
    <property type="entry name" value="INNER MEMBRANE PROTEIN"/>
    <property type="match status" value="1"/>
</dbReference>
<organism evidence="2">
    <name type="scientific">marine metagenome</name>
    <dbReference type="NCBI Taxonomy" id="408172"/>
    <lineage>
        <taxon>unclassified sequences</taxon>
        <taxon>metagenomes</taxon>
        <taxon>ecological metagenomes</taxon>
    </lineage>
</organism>
<dbReference type="Pfam" id="PF04463">
    <property type="entry name" value="2-thiour_desulf"/>
    <property type="match status" value="1"/>
</dbReference>
<dbReference type="InterPro" id="IPR013560">
    <property type="entry name" value="DUF1722"/>
</dbReference>
<gene>
    <name evidence="2" type="ORF">METZ01_LOCUS161010</name>
</gene>
<reference evidence="2" key="1">
    <citation type="submission" date="2018-05" db="EMBL/GenBank/DDBJ databases">
        <authorList>
            <person name="Lanie J.A."/>
            <person name="Ng W.-L."/>
            <person name="Kazmierczak K.M."/>
            <person name="Andrzejewski T.M."/>
            <person name="Davidsen T.M."/>
            <person name="Wayne K.J."/>
            <person name="Tettelin H."/>
            <person name="Glass J.I."/>
            <person name="Rusch D."/>
            <person name="Podicherti R."/>
            <person name="Tsui H.-C.T."/>
            <person name="Winkler M.E."/>
        </authorList>
    </citation>
    <scope>NUCLEOTIDE SEQUENCE</scope>
</reference>
<dbReference type="PIRSF" id="PIRSF037004">
    <property type="entry name" value="UCP037004"/>
    <property type="match status" value="1"/>
</dbReference>
<sequence length="317" mass="36411">MEDKIKIGVSSCLLGEEVRWNGGHKKDRYVQGVLDNYFDYVPTCPEVDVGMGTPRETVALYGVLEEHKMISKKSQTDWTEKMNTYMKGRISTLGKSDLCGYIFKSKSPSCGIGRVPIYSKFGSNKVRHGPGMFASSFIKTLPLIPVEDEGRLHDPVIRENFIVRVFCFNRLQTLLKERFTMGALVSFHTKHKFLILSHSKKQYDAMGKLVATGKSLNRDELKSRYSSLFMEALAYKSTPKKNTDVLLHMMGFFKKILSRGEKEDILHTIEDFRKGLLPLVVPVTLIRHQVKKYNIEYLLDQLYLNPHPKELMLRNHV</sequence>
<dbReference type="AlphaFoldDB" id="A0A382B2X4"/>
<proteinExistence type="predicted"/>
<protein>
    <recommendedName>
        <fullName evidence="1">DUF1722 domain-containing protein</fullName>
    </recommendedName>
</protein>
<dbReference type="Pfam" id="PF08349">
    <property type="entry name" value="DUF1722"/>
    <property type="match status" value="1"/>
</dbReference>
<dbReference type="EMBL" id="UINC01027980">
    <property type="protein sequence ID" value="SVB08156.1"/>
    <property type="molecule type" value="Genomic_DNA"/>
</dbReference>
<dbReference type="InterPro" id="IPR007553">
    <property type="entry name" value="2-thiour_desulf"/>
</dbReference>
<dbReference type="PANTHER" id="PTHR30087">
    <property type="entry name" value="INNER MEMBRANE PROTEIN"/>
    <property type="match status" value="1"/>
</dbReference>
<evidence type="ECO:0000259" key="1">
    <source>
        <dbReference type="Pfam" id="PF08349"/>
    </source>
</evidence>
<dbReference type="InterPro" id="IPR017087">
    <property type="entry name" value="UCP037004"/>
</dbReference>
<accession>A0A382B2X4</accession>
<feature type="domain" description="DUF1722" evidence="1">
    <location>
        <begin position="192"/>
        <end position="308"/>
    </location>
</feature>
<name>A0A382B2X4_9ZZZZ</name>